<protein>
    <submittedName>
        <fullName evidence="2">Uncharacterized protein</fullName>
    </submittedName>
</protein>
<dbReference type="EMBL" id="JAIWYP010000010">
    <property type="protein sequence ID" value="KAH3752292.1"/>
    <property type="molecule type" value="Genomic_DNA"/>
</dbReference>
<reference evidence="2" key="2">
    <citation type="submission" date="2020-11" db="EMBL/GenBank/DDBJ databases">
        <authorList>
            <person name="McCartney M.A."/>
            <person name="Auch B."/>
            <person name="Kono T."/>
            <person name="Mallez S."/>
            <person name="Becker A."/>
            <person name="Gohl D.M."/>
            <person name="Silverstein K.A.T."/>
            <person name="Koren S."/>
            <person name="Bechman K.B."/>
            <person name="Herman A."/>
            <person name="Abrahante J.E."/>
            <person name="Garbe J."/>
        </authorList>
    </citation>
    <scope>NUCLEOTIDE SEQUENCE</scope>
    <source>
        <strain evidence="2">Duluth1</strain>
        <tissue evidence="2">Whole animal</tissue>
    </source>
</reference>
<organism evidence="2 3">
    <name type="scientific">Dreissena polymorpha</name>
    <name type="common">Zebra mussel</name>
    <name type="synonym">Mytilus polymorpha</name>
    <dbReference type="NCBI Taxonomy" id="45954"/>
    <lineage>
        <taxon>Eukaryota</taxon>
        <taxon>Metazoa</taxon>
        <taxon>Spiralia</taxon>
        <taxon>Lophotrochozoa</taxon>
        <taxon>Mollusca</taxon>
        <taxon>Bivalvia</taxon>
        <taxon>Autobranchia</taxon>
        <taxon>Heteroconchia</taxon>
        <taxon>Euheterodonta</taxon>
        <taxon>Imparidentia</taxon>
        <taxon>Neoheterodontei</taxon>
        <taxon>Myida</taxon>
        <taxon>Dreissenoidea</taxon>
        <taxon>Dreissenidae</taxon>
        <taxon>Dreissena</taxon>
    </lineage>
</organism>
<dbReference type="Proteomes" id="UP000828390">
    <property type="component" value="Unassembled WGS sequence"/>
</dbReference>
<accession>A0A9D4I9Z7</accession>
<evidence type="ECO:0000256" key="1">
    <source>
        <dbReference type="SAM" id="MobiDB-lite"/>
    </source>
</evidence>
<evidence type="ECO:0000313" key="3">
    <source>
        <dbReference type="Proteomes" id="UP000828390"/>
    </source>
</evidence>
<name>A0A9D4I9Z7_DREPO</name>
<gene>
    <name evidence="2" type="ORF">DPMN_186908</name>
</gene>
<feature type="region of interest" description="Disordered" evidence="1">
    <location>
        <begin position="61"/>
        <end position="96"/>
    </location>
</feature>
<reference evidence="2" key="1">
    <citation type="journal article" date="2019" name="bioRxiv">
        <title>The Genome of the Zebra Mussel, Dreissena polymorpha: A Resource for Invasive Species Research.</title>
        <authorList>
            <person name="McCartney M.A."/>
            <person name="Auch B."/>
            <person name="Kono T."/>
            <person name="Mallez S."/>
            <person name="Zhang Y."/>
            <person name="Obille A."/>
            <person name="Becker A."/>
            <person name="Abrahante J.E."/>
            <person name="Garbe J."/>
            <person name="Badalamenti J.P."/>
            <person name="Herman A."/>
            <person name="Mangelson H."/>
            <person name="Liachko I."/>
            <person name="Sullivan S."/>
            <person name="Sone E.D."/>
            <person name="Koren S."/>
            <person name="Silverstein K.A.T."/>
            <person name="Beckman K.B."/>
            <person name="Gohl D.M."/>
        </authorList>
    </citation>
    <scope>NUCLEOTIDE SEQUENCE</scope>
    <source>
        <strain evidence="2">Duluth1</strain>
        <tissue evidence="2">Whole animal</tissue>
    </source>
</reference>
<sequence length="96" mass="10399">MRTKLLVDVLSLKGSKCGSCSAYVRHPERELDRLRMISHRCFRMGYISLSPAALVFERPHGVAEPTRSNTSVSLPPGGGSEQGIVVPIGQAPKPNV</sequence>
<proteinExistence type="predicted"/>
<evidence type="ECO:0000313" key="2">
    <source>
        <dbReference type="EMBL" id="KAH3752292.1"/>
    </source>
</evidence>
<comment type="caution">
    <text evidence="2">The sequence shown here is derived from an EMBL/GenBank/DDBJ whole genome shotgun (WGS) entry which is preliminary data.</text>
</comment>
<keyword evidence="3" id="KW-1185">Reference proteome</keyword>
<dbReference type="AlphaFoldDB" id="A0A9D4I9Z7"/>